<evidence type="ECO:0000313" key="10">
    <source>
        <dbReference type="Ensembl" id="ENSRNOP00000091866.1"/>
    </source>
</evidence>
<feature type="compositionally biased region" description="Polar residues" evidence="8">
    <location>
        <begin position="225"/>
        <end position="237"/>
    </location>
</feature>
<keyword evidence="4 9" id="KW-0812">Transmembrane</keyword>
<evidence type="ECO:0000256" key="7">
    <source>
        <dbReference type="ARBA" id="ARBA00023136"/>
    </source>
</evidence>
<dbReference type="RGD" id="1359578">
    <property type="gene designation" value="Cyyr1"/>
</dbReference>
<comment type="subcellular location">
    <subcellularLocation>
        <location evidence="1">Membrane</location>
        <topology evidence="1">Single-pass type I membrane protein</topology>
    </subcellularLocation>
</comment>
<feature type="region of interest" description="Disordered" evidence="8">
    <location>
        <begin position="199"/>
        <end position="237"/>
    </location>
</feature>
<dbReference type="GO" id="GO:0016020">
    <property type="term" value="C:membrane"/>
    <property type="evidence" value="ECO:0007669"/>
    <property type="project" value="UniProtKB-SubCell"/>
</dbReference>
<dbReference type="Proteomes" id="UP000002494">
    <property type="component" value="Chromosome 11"/>
</dbReference>
<reference evidence="10" key="1">
    <citation type="submission" date="2024-01" db="EMBL/GenBank/DDBJ databases">
        <title>GRCr8: a new rat reference genome assembly contstructed from accurate long reads and long range scaffolding.</title>
        <authorList>
            <person name="Doris P.A."/>
            <person name="Kalbfleisch T."/>
            <person name="Li K."/>
            <person name="Howe K."/>
            <person name="Wood J."/>
        </authorList>
    </citation>
    <scope>NUCLEOTIDE SEQUENCE [LARGE SCALE GENOMIC DNA]</scope>
    <source>
        <strain evidence="10">Brown Norway</strain>
    </source>
</reference>
<keyword evidence="7 9" id="KW-0472">Membrane</keyword>
<keyword evidence="11" id="KW-1185">Reference proteome</keyword>
<evidence type="ECO:0000256" key="8">
    <source>
        <dbReference type="SAM" id="MobiDB-lite"/>
    </source>
</evidence>
<dbReference type="PANTHER" id="PTHR38490:SF1">
    <property type="entry name" value="CYSTEINE AND TYROSINE-RICH PROTEIN 1"/>
    <property type="match status" value="1"/>
</dbReference>
<keyword evidence="6 9" id="KW-1133">Transmembrane helix</keyword>
<proteinExistence type="inferred from homology"/>
<evidence type="ECO:0000256" key="3">
    <source>
        <dbReference type="ARBA" id="ARBA00016494"/>
    </source>
</evidence>
<reference evidence="10" key="2">
    <citation type="submission" date="2025-08" db="UniProtKB">
        <authorList>
            <consortium name="Ensembl"/>
        </authorList>
    </citation>
    <scope>IDENTIFICATION</scope>
    <source>
        <strain evidence="10">Brown Norway</strain>
    </source>
</reference>
<keyword evidence="5" id="KW-0732">Signal</keyword>
<reference evidence="10" key="3">
    <citation type="submission" date="2025-09" db="UniProtKB">
        <authorList>
            <consortium name="Ensembl"/>
        </authorList>
    </citation>
    <scope>IDENTIFICATION</scope>
    <source>
        <strain evidence="10">Brown Norway</strain>
    </source>
</reference>
<protein>
    <recommendedName>
        <fullName evidence="3">Cysteine and tyrosine-rich protein 1</fullName>
    </recommendedName>
</protein>
<comment type="similarity">
    <text evidence="2">Belongs to the CYYR1 family.</text>
</comment>
<evidence type="ECO:0000313" key="11">
    <source>
        <dbReference type="Proteomes" id="UP000002494"/>
    </source>
</evidence>
<evidence type="ECO:0000256" key="1">
    <source>
        <dbReference type="ARBA" id="ARBA00004479"/>
    </source>
</evidence>
<accession>A0A8I6AGG6</accession>
<sequence length="237" mass="25016">AWVAKDAREAAFCLPEHSTFGRDIKPLPQLTQARNTGAQLPRSRLDSPGLGSWPGPLWTLLSGAHPCSPDRPVSSALLLEFPAVPSLQSRPGLPVCLTEQLGATGLDGCAEAAPASRGLALEGGPALCLCRGTAIAGIVFGIVFIMGVIAGIAICICMCMKNNRGTRVGVIRAAHINAISYPMAPPPYTYDHETEYCTDLPPPYSPAPQASAQRSPPPPYPGNSRKYSSSQNRICNN</sequence>
<evidence type="ECO:0000256" key="9">
    <source>
        <dbReference type="SAM" id="Phobius"/>
    </source>
</evidence>
<dbReference type="PANTHER" id="PTHR38490">
    <property type="entry name" value="CYSTEINE AND TYROSINE-RICH PROTEIN 1"/>
    <property type="match status" value="1"/>
</dbReference>
<evidence type="ECO:0000313" key="12">
    <source>
        <dbReference type="RGD" id="1359578"/>
    </source>
</evidence>
<dbReference type="InterPro" id="IPR022640">
    <property type="entry name" value="CYYR1"/>
</dbReference>
<dbReference type="Ensembl" id="ENSRNOT00000101180.2">
    <property type="protein sequence ID" value="ENSRNOP00000091866.1"/>
    <property type="gene ID" value="ENSRNOG00000001544.9"/>
</dbReference>
<name>A0A8I6AGG6_RAT</name>
<dbReference type="Pfam" id="PF10873">
    <property type="entry name" value="CYYR1"/>
    <property type="match status" value="1"/>
</dbReference>
<dbReference type="OrthoDB" id="8920103at2759"/>
<evidence type="ECO:0000256" key="2">
    <source>
        <dbReference type="ARBA" id="ARBA00009401"/>
    </source>
</evidence>
<gene>
    <name evidence="10 12" type="primary">Cyyr1</name>
</gene>
<dbReference type="AlphaFoldDB" id="A0A8I6AGG6"/>
<dbReference type="GeneTree" id="ENSGT00500000044986"/>
<organism evidence="10 11">
    <name type="scientific">Rattus norvegicus</name>
    <name type="common">Rat</name>
    <dbReference type="NCBI Taxonomy" id="10116"/>
    <lineage>
        <taxon>Eukaryota</taxon>
        <taxon>Metazoa</taxon>
        <taxon>Chordata</taxon>
        <taxon>Craniata</taxon>
        <taxon>Vertebrata</taxon>
        <taxon>Euteleostomi</taxon>
        <taxon>Mammalia</taxon>
        <taxon>Eutheria</taxon>
        <taxon>Euarchontoglires</taxon>
        <taxon>Glires</taxon>
        <taxon>Rodentia</taxon>
        <taxon>Myomorpha</taxon>
        <taxon>Muroidea</taxon>
        <taxon>Muridae</taxon>
        <taxon>Murinae</taxon>
        <taxon>Rattus</taxon>
    </lineage>
</organism>
<evidence type="ECO:0000256" key="6">
    <source>
        <dbReference type="ARBA" id="ARBA00022989"/>
    </source>
</evidence>
<feature type="transmembrane region" description="Helical" evidence="9">
    <location>
        <begin position="134"/>
        <end position="157"/>
    </location>
</feature>
<evidence type="ECO:0000256" key="4">
    <source>
        <dbReference type="ARBA" id="ARBA00022692"/>
    </source>
</evidence>
<evidence type="ECO:0000256" key="5">
    <source>
        <dbReference type="ARBA" id="ARBA00022729"/>
    </source>
</evidence>